<evidence type="ECO:0000259" key="9">
    <source>
        <dbReference type="PROSITE" id="PS51034"/>
    </source>
</evidence>
<feature type="transmembrane region" description="Helical" evidence="7">
    <location>
        <begin position="463"/>
        <end position="484"/>
    </location>
</feature>
<comment type="subcellular location">
    <subcellularLocation>
        <location evidence="1">Cytoplasmic vesicle</location>
        <location evidence="1">Secretory vesicle</location>
    </subcellularLocation>
</comment>
<keyword evidence="3" id="KW-1015">Disulfide bond</keyword>
<dbReference type="InterPro" id="IPR000859">
    <property type="entry name" value="CUB_dom"/>
</dbReference>
<feature type="domain" description="ZP" evidence="9">
    <location>
        <begin position="176"/>
        <end position="416"/>
    </location>
</feature>
<evidence type="ECO:0000256" key="7">
    <source>
        <dbReference type="SAM" id="Phobius"/>
    </source>
</evidence>
<keyword evidence="7" id="KW-0812">Transmembrane</keyword>
<dbReference type="Proteomes" id="UP000694423">
    <property type="component" value="Unplaced"/>
</dbReference>
<proteinExistence type="predicted"/>
<evidence type="ECO:0000259" key="8">
    <source>
        <dbReference type="PROSITE" id="PS01180"/>
    </source>
</evidence>
<evidence type="ECO:0008006" key="12">
    <source>
        <dbReference type="Google" id="ProtNLM"/>
    </source>
</evidence>
<dbReference type="InterPro" id="IPR055355">
    <property type="entry name" value="ZP-C"/>
</dbReference>
<keyword evidence="4" id="KW-0325">Glycoprotein</keyword>
<reference evidence="10" key="1">
    <citation type="submission" date="2025-08" db="UniProtKB">
        <authorList>
            <consortium name="Ensembl"/>
        </authorList>
    </citation>
    <scope>IDENTIFICATION</scope>
</reference>
<dbReference type="PROSITE" id="PS01180">
    <property type="entry name" value="CUB"/>
    <property type="match status" value="1"/>
</dbReference>
<dbReference type="FunFam" id="2.60.120.290:FF:000005">
    <property type="entry name" value="Procollagen C-endopeptidase enhancer 1"/>
    <property type="match status" value="1"/>
</dbReference>
<evidence type="ECO:0000256" key="3">
    <source>
        <dbReference type="ARBA" id="ARBA00023157"/>
    </source>
</evidence>
<dbReference type="PRINTS" id="PR00023">
    <property type="entry name" value="ZPELLUCIDA"/>
</dbReference>
<dbReference type="Pfam" id="PF23344">
    <property type="entry name" value="ZP-N"/>
    <property type="match status" value="1"/>
</dbReference>
<dbReference type="PANTHER" id="PTHR14002:SF38">
    <property type="entry name" value="CUB AND ZONA PELLUCIDA-LIKE DOMAIN-CONTAINING PROTEIN 1"/>
    <property type="match status" value="1"/>
</dbReference>
<dbReference type="GO" id="GO:0030133">
    <property type="term" value="C:transport vesicle"/>
    <property type="evidence" value="ECO:0007669"/>
    <property type="project" value="UniProtKB-SubCell"/>
</dbReference>
<dbReference type="FunFam" id="2.60.40.4100:FF:000005">
    <property type="entry name" value="Deleted in malignant brain tumors 1"/>
    <property type="match status" value="1"/>
</dbReference>
<dbReference type="Gene3D" id="2.60.40.3210">
    <property type="entry name" value="Zona pellucida, ZP-N domain"/>
    <property type="match status" value="1"/>
</dbReference>
<accession>A0A8C4P408</accession>
<organism evidence="10 11">
    <name type="scientific">Dromaius novaehollandiae</name>
    <name type="common">Emu</name>
    <dbReference type="NCBI Taxonomy" id="8790"/>
    <lineage>
        <taxon>Eukaryota</taxon>
        <taxon>Metazoa</taxon>
        <taxon>Chordata</taxon>
        <taxon>Craniata</taxon>
        <taxon>Vertebrata</taxon>
        <taxon>Euteleostomi</taxon>
        <taxon>Archelosauria</taxon>
        <taxon>Archosauria</taxon>
        <taxon>Dinosauria</taxon>
        <taxon>Saurischia</taxon>
        <taxon>Theropoda</taxon>
        <taxon>Coelurosauria</taxon>
        <taxon>Aves</taxon>
        <taxon>Palaeognathae</taxon>
        <taxon>Casuariiformes</taxon>
        <taxon>Dromaiidae</taxon>
        <taxon>Dromaius</taxon>
    </lineage>
</organism>
<dbReference type="PANTHER" id="PTHR14002">
    <property type="entry name" value="ENDOGLIN/TGF-BETA RECEPTOR TYPE III"/>
    <property type="match status" value="1"/>
</dbReference>
<keyword evidence="7" id="KW-1133">Transmembrane helix</keyword>
<protein>
    <recommendedName>
        <fullName evidence="12">DMBT1 protein</fullName>
    </recommendedName>
</protein>
<evidence type="ECO:0000256" key="5">
    <source>
        <dbReference type="ARBA" id="ARBA00023329"/>
    </source>
</evidence>
<evidence type="ECO:0000256" key="4">
    <source>
        <dbReference type="ARBA" id="ARBA00023180"/>
    </source>
</evidence>
<evidence type="ECO:0000256" key="6">
    <source>
        <dbReference type="PROSITE-ProRule" id="PRU00059"/>
    </source>
</evidence>
<dbReference type="Pfam" id="PF00100">
    <property type="entry name" value="Zona_pellucida"/>
    <property type="match status" value="1"/>
</dbReference>
<dbReference type="AlphaFoldDB" id="A0A8C4P408"/>
<keyword evidence="11" id="KW-1185">Reference proteome</keyword>
<dbReference type="CDD" id="cd00041">
    <property type="entry name" value="CUB"/>
    <property type="match status" value="1"/>
</dbReference>
<keyword evidence="7" id="KW-0472">Membrane</keyword>
<dbReference type="SMART" id="SM00042">
    <property type="entry name" value="CUB"/>
    <property type="match status" value="1"/>
</dbReference>
<keyword evidence="5" id="KW-0968">Cytoplasmic vesicle</keyword>
<evidence type="ECO:0000313" key="10">
    <source>
        <dbReference type="Ensembl" id="ENSDNVP00000004706.1"/>
    </source>
</evidence>
<dbReference type="SMART" id="SM00241">
    <property type="entry name" value="ZP"/>
    <property type="match status" value="1"/>
</dbReference>
<evidence type="ECO:0000256" key="1">
    <source>
        <dbReference type="ARBA" id="ARBA00004398"/>
    </source>
</evidence>
<sequence>MGPGCPEIRQNLCLNGKSKQESKFSEENVYSFVQKKNPTFCTSISFLLSFFSARKYFCGGLLLNSSGTLQSPFYPLDYPDNADCLWEIQVVSNFLVVLTFRSIQLQGGCQNNYVEIYDGPPNTSPLLGRICSGSNLTYTSSSNLMTVRFRSVSRYSGGGFHADYHSIRADENTTLVCLPSYMHVLVKRTYLQSQGYSVENIILSDGSCRPTITVTQVIFNIPYNGCGTQRQVGGNNETITYSNVIKVAASGYIIKRQKDLNLHINCKMLQNTWVQVMYIPDDIIDVNETQYGRYNVNLSFYNSSSFLWPVYDSPYYVDLRQNLFLQASLQSSDPNLVLFLDTCVASPNPNDFTTLTYDLIRKCFIYETDKLGYVTRFAFNAFEFVSQHPSVYLQCELVVCRYNDYSSRCYQGCISRFKRNAETPEEKVNVVIGPIQLRELASDNQENRESLSSAPASAAGSHAPLAVATVVLVAAVLTMAGFLLKRKLQEPVPFQIM</sequence>
<dbReference type="PROSITE" id="PS51034">
    <property type="entry name" value="ZP_2"/>
    <property type="match status" value="1"/>
</dbReference>
<dbReference type="Gene3D" id="2.60.40.4100">
    <property type="entry name" value="Zona pellucida, ZP-C domain"/>
    <property type="match status" value="1"/>
</dbReference>
<dbReference type="InterPro" id="IPR048290">
    <property type="entry name" value="ZP_chr"/>
</dbReference>
<dbReference type="InterPro" id="IPR042235">
    <property type="entry name" value="ZP-C_dom"/>
</dbReference>
<dbReference type="Pfam" id="PF00431">
    <property type="entry name" value="CUB"/>
    <property type="match status" value="1"/>
</dbReference>
<dbReference type="SUPFAM" id="SSF49854">
    <property type="entry name" value="Spermadhesin, CUB domain"/>
    <property type="match status" value="1"/>
</dbReference>
<evidence type="ECO:0000256" key="2">
    <source>
        <dbReference type="ARBA" id="ARBA00022729"/>
    </source>
</evidence>
<reference evidence="10" key="2">
    <citation type="submission" date="2025-09" db="UniProtKB">
        <authorList>
            <consortium name="Ensembl"/>
        </authorList>
    </citation>
    <scope>IDENTIFICATION</scope>
</reference>
<evidence type="ECO:0000313" key="11">
    <source>
        <dbReference type="Proteomes" id="UP000694423"/>
    </source>
</evidence>
<dbReference type="InterPro" id="IPR035914">
    <property type="entry name" value="Sperma_CUB_dom_sf"/>
</dbReference>
<dbReference type="Ensembl" id="ENSDNVT00000005651.1">
    <property type="protein sequence ID" value="ENSDNVP00000004706.1"/>
    <property type="gene ID" value="ENSDNVG00000003345.1"/>
</dbReference>
<dbReference type="Gene3D" id="2.60.120.290">
    <property type="entry name" value="Spermadhesin, CUB domain"/>
    <property type="match status" value="1"/>
</dbReference>
<feature type="domain" description="CUB" evidence="8">
    <location>
        <begin position="58"/>
        <end position="167"/>
    </location>
</feature>
<dbReference type="InterPro" id="IPR001507">
    <property type="entry name" value="ZP_dom"/>
</dbReference>
<name>A0A8C4P408_DRONO</name>
<dbReference type="InterPro" id="IPR055356">
    <property type="entry name" value="ZP-N"/>
</dbReference>
<comment type="caution">
    <text evidence="6">Lacks conserved residue(s) required for the propagation of feature annotation.</text>
</comment>
<keyword evidence="2" id="KW-0732">Signal</keyword>